<organism evidence="2 3">
    <name type="scientific">Paramuricea clavata</name>
    <name type="common">Red gorgonian</name>
    <name type="synonym">Violescent sea-whip</name>
    <dbReference type="NCBI Taxonomy" id="317549"/>
    <lineage>
        <taxon>Eukaryota</taxon>
        <taxon>Metazoa</taxon>
        <taxon>Cnidaria</taxon>
        <taxon>Anthozoa</taxon>
        <taxon>Octocorallia</taxon>
        <taxon>Malacalcyonacea</taxon>
        <taxon>Plexauridae</taxon>
        <taxon>Paramuricea</taxon>
    </lineage>
</organism>
<dbReference type="EMBL" id="CACRXK020013937">
    <property type="protein sequence ID" value="CAB4025987.1"/>
    <property type="molecule type" value="Genomic_DNA"/>
</dbReference>
<feature type="compositionally biased region" description="Basic and acidic residues" evidence="1">
    <location>
        <begin position="322"/>
        <end position="334"/>
    </location>
</feature>
<sequence length="354" mass="40760">MVDVSKRLSGSPTIQPKPRKISKKWVSQPNLLGDDVAWIKERENMEEEGVSFTEEVPELTLEHINKQRVQLRPKRRPPSRDFVRSRASMNFDFDVPEEIEEEDEDSGQNEATEDEQKVKPTPPIPAPKPAERNGWKLPNPGHDVVLRKTKSENVERVKSDEVQEAEIEENTNDFTPQSSPEKKQKERKRFKMHLFKFRRSRKGKLNGKTPKMETERKTNLTETYSMSVDSGLRPLGEDSRGRWPNRRSRRSEEKGLNWLLGIFHKKNTQQGPKDTKDAEHIPDDTEDVAKDAQDASQVHATGNHSDTNSNGKPEVNGTVPEVKLRNDHTSHEDDVNQDNVSDLRLKFERFSMVS</sequence>
<evidence type="ECO:0000313" key="2">
    <source>
        <dbReference type="EMBL" id="CAB4025987.1"/>
    </source>
</evidence>
<dbReference type="Proteomes" id="UP001152795">
    <property type="component" value="Unassembled WGS sequence"/>
</dbReference>
<feature type="compositionally biased region" description="Basic residues" evidence="1">
    <location>
        <begin position="185"/>
        <end position="205"/>
    </location>
</feature>
<feature type="region of interest" description="Disordered" evidence="1">
    <location>
        <begin position="66"/>
        <end position="340"/>
    </location>
</feature>
<feature type="region of interest" description="Disordered" evidence="1">
    <location>
        <begin position="1"/>
        <end position="26"/>
    </location>
</feature>
<reference evidence="2" key="1">
    <citation type="submission" date="2020-04" db="EMBL/GenBank/DDBJ databases">
        <authorList>
            <person name="Alioto T."/>
            <person name="Alioto T."/>
            <person name="Gomez Garrido J."/>
        </authorList>
    </citation>
    <scope>NUCLEOTIDE SEQUENCE</scope>
    <source>
        <strain evidence="2">A484AB</strain>
    </source>
</reference>
<evidence type="ECO:0000256" key="1">
    <source>
        <dbReference type="SAM" id="MobiDB-lite"/>
    </source>
</evidence>
<dbReference type="OrthoDB" id="10446111at2759"/>
<gene>
    <name evidence="2" type="ORF">PACLA_8A050107</name>
</gene>
<proteinExistence type="predicted"/>
<dbReference type="AlphaFoldDB" id="A0A7D9L564"/>
<keyword evidence="3" id="KW-1185">Reference proteome</keyword>
<accession>A0A7D9L564</accession>
<evidence type="ECO:0000313" key="3">
    <source>
        <dbReference type="Proteomes" id="UP001152795"/>
    </source>
</evidence>
<feature type="compositionally biased region" description="Acidic residues" evidence="1">
    <location>
        <begin position="162"/>
        <end position="171"/>
    </location>
</feature>
<name>A0A7D9L564_PARCT</name>
<comment type="caution">
    <text evidence="2">The sequence shown here is derived from an EMBL/GenBank/DDBJ whole genome shotgun (WGS) entry which is preliminary data.</text>
</comment>
<protein>
    <submittedName>
        <fullName evidence="2">Uncharacterized protein</fullName>
    </submittedName>
</protein>
<feature type="compositionally biased region" description="Basic and acidic residues" evidence="1">
    <location>
        <begin position="273"/>
        <end position="293"/>
    </location>
</feature>
<feature type="compositionally biased region" description="Basic and acidic residues" evidence="1">
    <location>
        <begin position="210"/>
        <end position="219"/>
    </location>
</feature>
<feature type="compositionally biased region" description="Basic and acidic residues" evidence="1">
    <location>
        <begin position="144"/>
        <end position="161"/>
    </location>
</feature>
<feature type="compositionally biased region" description="Polar residues" evidence="1">
    <location>
        <begin position="294"/>
        <end position="311"/>
    </location>
</feature>
<feature type="compositionally biased region" description="Acidic residues" evidence="1">
    <location>
        <begin position="94"/>
        <end position="113"/>
    </location>
</feature>